<dbReference type="AlphaFoldDB" id="A0A451AIF8"/>
<proteinExistence type="predicted"/>
<name>A0A451AIF8_9GAMM</name>
<organism evidence="1">
    <name type="scientific">Candidatus Kentrum sp. UNK</name>
    <dbReference type="NCBI Taxonomy" id="2126344"/>
    <lineage>
        <taxon>Bacteria</taxon>
        <taxon>Pseudomonadati</taxon>
        <taxon>Pseudomonadota</taxon>
        <taxon>Gammaproteobacteria</taxon>
        <taxon>Candidatus Kentrum</taxon>
    </lineage>
</organism>
<evidence type="ECO:0000313" key="1">
    <source>
        <dbReference type="EMBL" id="VFK65784.1"/>
    </source>
</evidence>
<evidence type="ECO:0000313" key="2">
    <source>
        <dbReference type="EMBL" id="VFK70221.1"/>
    </source>
</evidence>
<reference evidence="1" key="1">
    <citation type="submission" date="2019-02" db="EMBL/GenBank/DDBJ databases">
        <authorList>
            <person name="Gruber-Vodicka R. H."/>
            <person name="Seah K. B. B."/>
        </authorList>
    </citation>
    <scope>NUCLEOTIDE SEQUENCE</scope>
    <source>
        <strain evidence="2">BECK_BY19</strain>
        <strain evidence="1">BECK_BY8</strain>
    </source>
</reference>
<sequence length="53" mass="5947">MVKNTSIHYGIIVRGYHLGIGKIPKKSVPAQGTPHLDPGAKRSREYFLIYKPL</sequence>
<protein>
    <submittedName>
        <fullName evidence="1">Uncharacterized protein</fullName>
    </submittedName>
</protein>
<accession>A0A451AIF8</accession>
<gene>
    <name evidence="1" type="ORF">BECKUNK1418G_GA0071005_10704</name>
    <name evidence="2" type="ORF">BECKUNK1418H_GA0071006_10254</name>
</gene>
<dbReference type="EMBL" id="CAADGD010000025">
    <property type="protein sequence ID" value="VFK70221.1"/>
    <property type="molecule type" value="Genomic_DNA"/>
</dbReference>
<dbReference type="EMBL" id="CAADFZ010000070">
    <property type="protein sequence ID" value="VFK65784.1"/>
    <property type="molecule type" value="Genomic_DNA"/>
</dbReference>